<evidence type="ECO:0000313" key="2">
    <source>
        <dbReference type="EMBL" id="CAJ1961252.1"/>
    </source>
</evidence>
<keyword evidence="3" id="KW-1185">Reference proteome</keyword>
<organism evidence="2 3">
    <name type="scientific">Sphenostylis stenocarpa</name>
    <dbReference type="NCBI Taxonomy" id="92480"/>
    <lineage>
        <taxon>Eukaryota</taxon>
        <taxon>Viridiplantae</taxon>
        <taxon>Streptophyta</taxon>
        <taxon>Embryophyta</taxon>
        <taxon>Tracheophyta</taxon>
        <taxon>Spermatophyta</taxon>
        <taxon>Magnoliopsida</taxon>
        <taxon>eudicotyledons</taxon>
        <taxon>Gunneridae</taxon>
        <taxon>Pentapetalae</taxon>
        <taxon>rosids</taxon>
        <taxon>fabids</taxon>
        <taxon>Fabales</taxon>
        <taxon>Fabaceae</taxon>
        <taxon>Papilionoideae</taxon>
        <taxon>50 kb inversion clade</taxon>
        <taxon>NPAAA clade</taxon>
        <taxon>indigoferoid/millettioid clade</taxon>
        <taxon>Phaseoleae</taxon>
        <taxon>Sphenostylis</taxon>
    </lineage>
</organism>
<protein>
    <submittedName>
        <fullName evidence="2">Uncharacterized protein</fullName>
    </submittedName>
</protein>
<accession>A0AA86VJN5</accession>
<name>A0AA86VJN5_9FABA</name>
<sequence length="146" mass="16577">MHRQALAGKSIDADSLKSWFDLKTQIHNMAEAEKESDSEIDRMEECEGEENDNGGALSDSHMSNASLAELNMLLVLLSLFYFSKDECIECEESEQKIIKDEVAATRTCISRLRSKKRARHEPKLGKKPVSSRFQTSVKDSRHGRKM</sequence>
<feature type="region of interest" description="Disordered" evidence="1">
    <location>
        <begin position="113"/>
        <end position="146"/>
    </location>
</feature>
<dbReference type="AlphaFoldDB" id="A0AA86VJN5"/>
<gene>
    <name evidence="2" type="ORF">AYBTSS11_LOCUS18634</name>
</gene>
<dbReference type="Proteomes" id="UP001189624">
    <property type="component" value="Chromosome 6"/>
</dbReference>
<evidence type="ECO:0000313" key="3">
    <source>
        <dbReference type="Proteomes" id="UP001189624"/>
    </source>
</evidence>
<proteinExistence type="predicted"/>
<feature type="compositionally biased region" description="Basic and acidic residues" evidence="1">
    <location>
        <begin position="30"/>
        <end position="45"/>
    </location>
</feature>
<dbReference type="Gramene" id="rna-AYBTSS11_LOCUS18634">
    <property type="protein sequence ID" value="CAJ1961252.1"/>
    <property type="gene ID" value="gene-AYBTSS11_LOCUS18634"/>
</dbReference>
<reference evidence="2" key="1">
    <citation type="submission" date="2023-10" db="EMBL/GenBank/DDBJ databases">
        <authorList>
            <person name="Domelevo Entfellner J.-B."/>
        </authorList>
    </citation>
    <scope>NUCLEOTIDE SEQUENCE</scope>
</reference>
<dbReference type="EMBL" id="OY731403">
    <property type="protein sequence ID" value="CAJ1961252.1"/>
    <property type="molecule type" value="Genomic_DNA"/>
</dbReference>
<feature type="region of interest" description="Disordered" evidence="1">
    <location>
        <begin position="30"/>
        <end position="61"/>
    </location>
</feature>
<evidence type="ECO:0000256" key="1">
    <source>
        <dbReference type="SAM" id="MobiDB-lite"/>
    </source>
</evidence>